<dbReference type="HOGENOM" id="CLU_124502_1_0_6"/>
<evidence type="ECO:0000313" key="4">
    <source>
        <dbReference type="Proteomes" id="UP000004263"/>
    </source>
</evidence>
<dbReference type="PANTHER" id="PTHR43597:SF5">
    <property type="entry name" value="SUFE-LIKE PROTEIN 2, CHLOROPLASTIC"/>
    <property type="match status" value="1"/>
</dbReference>
<gene>
    <name evidence="3" type="ORF">RED65_06067</name>
</gene>
<dbReference type="EMBL" id="AAQH01000014">
    <property type="protein sequence ID" value="EAT11690.1"/>
    <property type="molecule type" value="Genomic_DNA"/>
</dbReference>
<dbReference type="Pfam" id="PF02657">
    <property type="entry name" value="SufE"/>
    <property type="match status" value="1"/>
</dbReference>
<evidence type="ECO:0000313" key="3">
    <source>
        <dbReference type="EMBL" id="EAT11690.1"/>
    </source>
</evidence>
<feature type="domain" description="Fe-S metabolism associated" evidence="2">
    <location>
        <begin position="20"/>
        <end position="139"/>
    </location>
</feature>
<proteinExistence type="inferred from homology"/>
<dbReference type="Gene3D" id="3.90.1010.10">
    <property type="match status" value="1"/>
</dbReference>
<dbReference type="RefSeq" id="WP_007016460.1">
    <property type="nucleotide sequence ID" value="NZ_AAQH01000014.1"/>
</dbReference>
<dbReference type="AlphaFoldDB" id="Q1N0H4"/>
<name>Q1N0H4_9GAMM</name>
<organism evidence="3 4">
    <name type="scientific">Bermanella marisrubri</name>
    <dbReference type="NCBI Taxonomy" id="207949"/>
    <lineage>
        <taxon>Bacteria</taxon>
        <taxon>Pseudomonadati</taxon>
        <taxon>Pseudomonadota</taxon>
        <taxon>Gammaproteobacteria</taxon>
        <taxon>Oceanospirillales</taxon>
        <taxon>Oceanospirillaceae</taxon>
        <taxon>Bermanella</taxon>
    </lineage>
</organism>
<dbReference type="OrthoDB" id="9799320at2"/>
<keyword evidence="4" id="KW-1185">Reference proteome</keyword>
<dbReference type="InterPro" id="IPR003808">
    <property type="entry name" value="Fe-S_metab-assoc_dom"/>
</dbReference>
<sequence>MSDLKNSPFGTEITPEEIIDTLGFFESWEERYKYIIDLGKQLPDMDDALKTDDRLIPGCQSQVWIEPHFEDGKLYFDVASDAFIVSGLLAVVMAAYNGKTPAEIQGFDMDGFFAEIDLVKHLSPTRGNGLRSMVARIKAEANARA</sequence>
<dbReference type="SUPFAM" id="SSF82649">
    <property type="entry name" value="SufE/NifU"/>
    <property type="match status" value="1"/>
</dbReference>
<evidence type="ECO:0000259" key="2">
    <source>
        <dbReference type="Pfam" id="PF02657"/>
    </source>
</evidence>
<accession>Q1N0H4</accession>
<comment type="similarity">
    <text evidence="1">Belongs to the SufE family.</text>
</comment>
<dbReference type="PANTHER" id="PTHR43597">
    <property type="entry name" value="SULFUR ACCEPTOR PROTEIN CSDE"/>
    <property type="match status" value="1"/>
</dbReference>
<dbReference type="Proteomes" id="UP000004263">
    <property type="component" value="Unassembled WGS sequence"/>
</dbReference>
<reference evidence="3 4" key="1">
    <citation type="submission" date="2006-03" db="EMBL/GenBank/DDBJ databases">
        <authorList>
            <person name="Pinhassi J."/>
            <person name="Pedros-Alio C."/>
            <person name="Ferriera S."/>
            <person name="Johnson J."/>
            <person name="Kravitz S."/>
            <person name="Halpern A."/>
            <person name="Remington K."/>
            <person name="Beeson K."/>
            <person name="Tran B."/>
            <person name="Rogers Y.-H."/>
            <person name="Friedman R."/>
            <person name="Venter J.C."/>
        </authorList>
    </citation>
    <scope>NUCLEOTIDE SEQUENCE [LARGE SCALE GENOMIC DNA]</scope>
    <source>
        <strain evidence="3 4">RED65</strain>
    </source>
</reference>
<dbReference type="STRING" id="207949.RED65_06067"/>
<evidence type="ECO:0000256" key="1">
    <source>
        <dbReference type="ARBA" id="ARBA00010282"/>
    </source>
</evidence>
<comment type="caution">
    <text evidence="3">The sequence shown here is derived from an EMBL/GenBank/DDBJ whole genome shotgun (WGS) entry which is preliminary data.</text>
</comment>
<protein>
    <submittedName>
        <fullName evidence="3">SufE protein probably involved in Fe-S center assembly</fullName>
    </submittedName>
</protein>